<dbReference type="Proteomes" id="UP000616779">
    <property type="component" value="Unassembled WGS sequence"/>
</dbReference>
<name>A0ABX1XZE8_9BACL</name>
<proteinExistence type="predicted"/>
<dbReference type="EMBL" id="WHOA01000128">
    <property type="protein sequence ID" value="NOU73614.1"/>
    <property type="molecule type" value="Genomic_DNA"/>
</dbReference>
<accession>A0ABX1XZE8</accession>
<comment type="caution">
    <text evidence="1">The sequence shown here is derived from an EMBL/GenBank/DDBJ whole genome shotgun (WGS) entry which is preliminary data.</text>
</comment>
<organism evidence="1 2">
    <name type="scientific">Paenibacillus phytorum</name>
    <dbReference type="NCBI Taxonomy" id="2654977"/>
    <lineage>
        <taxon>Bacteria</taxon>
        <taxon>Bacillati</taxon>
        <taxon>Bacillota</taxon>
        <taxon>Bacilli</taxon>
        <taxon>Bacillales</taxon>
        <taxon>Paenibacillaceae</taxon>
        <taxon>Paenibacillus</taxon>
    </lineage>
</organism>
<protein>
    <recommendedName>
        <fullName evidence="3">Carrier domain-containing protein</fullName>
    </recommendedName>
</protein>
<evidence type="ECO:0008006" key="3">
    <source>
        <dbReference type="Google" id="ProtNLM"/>
    </source>
</evidence>
<evidence type="ECO:0000313" key="1">
    <source>
        <dbReference type="EMBL" id="NOU73614.1"/>
    </source>
</evidence>
<dbReference type="RefSeq" id="WP_171645030.1">
    <property type="nucleotide sequence ID" value="NZ_WHOA01000128.1"/>
</dbReference>
<evidence type="ECO:0000313" key="2">
    <source>
        <dbReference type="Proteomes" id="UP000616779"/>
    </source>
</evidence>
<sequence>MLDVIRKKADECINEIDGISIESFISYGDKKVEYSLSFKEFMASVSILSDFTYDFFAIEIETERAFMFNTKQFQRLEDVVSELKKDLFSVSNLGKGNI</sequence>
<reference evidence="1 2" key="1">
    <citation type="submission" date="2019-10" db="EMBL/GenBank/DDBJ databases">
        <title>Description of Paenibacillus terrestris sp. nov.</title>
        <authorList>
            <person name="Carlier A."/>
            <person name="Qi S."/>
        </authorList>
    </citation>
    <scope>NUCLEOTIDE SEQUENCE [LARGE SCALE GENOMIC DNA]</scope>
    <source>
        <strain evidence="1 2">LMG 31458</strain>
    </source>
</reference>
<gene>
    <name evidence="1" type="ORF">GC098_19675</name>
</gene>
<keyword evidence="2" id="KW-1185">Reference proteome</keyword>